<dbReference type="PANTHER" id="PTHR43827">
    <property type="entry name" value="2,5-DIKETO-D-GLUCONIC ACID REDUCTASE"/>
    <property type="match status" value="1"/>
</dbReference>
<accession>A0A1W2BM64</accession>
<dbReference type="PIRSF" id="PIRSF000097">
    <property type="entry name" value="AKR"/>
    <property type="match status" value="1"/>
</dbReference>
<dbReference type="STRING" id="1938817.SAMN06296008_11414"/>
<evidence type="ECO:0000313" key="10">
    <source>
        <dbReference type="Proteomes" id="UP000192708"/>
    </source>
</evidence>
<dbReference type="InterPro" id="IPR023210">
    <property type="entry name" value="NADP_OxRdtase_dom"/>
</dbReference>
<feature type="binding site" evidence="6">
    <location>
        <position position="109"/>
    </location>
    <ligand>
        <name>substrate</name>
    </ligand>
</feature>
<comment type="similarity">
    <text evidence="1">Belongs to the aldo/keto reductase family.</text>
</comment>
<proteinExistence type="inferred from homology"/>
<keyword evidence="3" id="KW-0560">Oxidoreductase</keyword>
<dbReference type="Pfam" id="PF00248">
    <property type="entry name" value="Aldo_ket_red"/>
    <property type="match status" value="1"/>
</dbReference>
<dbReference type="RefSeq" id="WP_084285150.1">
    <property type="nucleotide sequence ID" value="NZ_FWXJ01000014.1"/>
</dbReference>
<protein>
    <submittedName>
        <fullName evidence="9">Aldo/keto reductase</fullName>
    </submittedName>
</protein>
<keyword evidence="10" id="KW-1185">Reference proteome</keyword>
<dbReference type="PROSITE" id="PS00798">
    <property type="entry name" value="ALDOKETO_REDUCTASE_1"/>
    <property type="match status" value="1"/>
</dbReference>
<dbReference type="OrthoDB" id="9804790at2"/>
<sequence length="279" mass="30739">MINATSVPVITSQGCSIPQIGFGTSQLGDCAELVCHALKLGYRHIDTAWKYGSEKGVGEGIRASGVPRSEIFLVTKVSHEYLSKDAFAKSVDESLKNLQVDYVDMLHVHWPTIDNIPMAETMTALALAKQQGLTRHIGVANFNIALLEQAMSLCPEPIVSLQAEYHPYLDQSKLLAFCQSKGLTFTAYCPLARGRLFDDPVLTEIARNKDKSIAQIVLRWLTQQGNIIPIPRSSNLERIAQNLDIFNFTLTPTEMAQIHALAKPDGRIANPAGRAPLWD</sequence>
<organism evidence="9 10">
    <name type="scientific">Polynucleobacter kasalickyi</name>
    <dbReference type="NCBI Taxonomy" id="1938817"/>
    <lineage>
        <taxon>Bacteria</taxon>
        <taxon>Pseudomonadati</taxon>
        <taxon>Pseudomonadota</taxon>
        <taxon>Betaproteobacteria</taxon>
        <taxon>Burkholderiales</taxon>
        <taxon>Burkholderiaceae</taxon>
        <taxon>Polynucleobacter</taxon>
    </lineage>
</organism>
<evidence type="ECO:0000256" key="2">
    <source>
        <dbReference type="ARBA" id="ARBA00022857"/>
    </source>
</evidence>
<dbReference type="Proteomes" id="UP000192708">
    <property type="component" value="Unassembled WGS sequence"/>
</dbReference>
<feature type="active site" description="Proton donor" evidence="5">
    <location>
        <position position="51"/>
    </location>
</feature>
<dbReference type="GO" id="GO:1990002">
    <property type="term" value="F:methylglyoxal reductase (NADPH) (acetol producing) activity"/>
    <property type="evidence" value="ECO:0007669"/>
    <property type="project" value="TreeGrafter"/>
</dbReference>
<comment type="catalytic activity">
    <reaction evidence="4">
        <text>hydroxyacetone + NADP(+) = methylglyoxal + NADPH + H(+)</text>
        <dbReference type="Rhea" id="RHEA:27986"/>
        <dbReference type="ChEBI" id="CHEBI:15378"/>
        <dbReference type="ChEBI" id="CHEBI:17158"/>
        <dbReference type="ChEBI" id="CHEBI:27957"/>
        <dbReference type="ChEBI" id="CHEBI:57783"/>
        <dbReference type="ChEBI" id="CHEBI:58349"/>
    </reaction>
</comment>
<evidence type="ECO:0000313" key="9">
    <source>
        <dbReference type="EMBL" id="SMC73924.1"/>
    </source>
</evidence>
<evidence type="ECO:0000256" key="7">
    <source>
        <dbReference type="PIRSR" id="PIRSR000097-3"/>
    </source>
</evidence>
<reference evidence="9 10" key="1">
    <citation type="submission" date="2017-04" db="EMBL/GenBank/DDBJ databases">
        <authorList>
            <person name="Afonso C.L."/>
            <person name="Miller P.J."/>
            <person name="Scott M.A."/>
            <person name="Spackman E."/>
            <person name="Goraichik I."/>
            <person name="Dimitrov K.M."/>
            <person name="Suarez D.L."/>
            <person name="Swayne D.E."/>
        </authorList>
    </citation>
    <scope>NUCLEOTIDE SEQUENCE [LARGE SCALE GENOMIC DNA]</scope>
    <source>
        <strain evidence="9 10">VK13</strain>
    </source>
</reference>
<evidence type="ECO:0000256" key="5">
    <source>
        <dbReference type="PIRSR" id="PIRSR000097-1"/>
    </source>
</evidence>
<gene>
    <name evidence="9" type="ORF">SAMN06296008_11414</name>
</gene>
<keyword evidence="2" id="KW-0521">NADP</keyword>
<dbReference type="InterPro" id="IPR020471">
    <property type="entry name" value="AKR"/>
</dbReference>
<dbReference type="InterPro" id="IPR018170">
    <property type="entry name" value="Aldo/ket_reductase_CS"/>
</dbReference>
<dbReference type="AlphaFoldDB" id="A0A1W2BM64"/>
<feature type="domain" description="NADP-dependent oxidoreductase" evidence="8">
    <location>
        <begin position="20"/>
        <end position="262"/>
    </location>
</feature>
<evidence type="ECO:0000259" key="8">
    <source>
        <dbReference type="Pfam" id="PF00248"/>
    </source>
</evidence>
<name>A0A1W2BM64_9BURK</name>
<evidence type="ECO:0000256" key="6">
    <source>
        <dbReference type="PIRSR" id="PIRSR000097-2"/>
    </source>
</evidence>
<dbReference type="FunFam" id="3.20.20.100:FF:000002">
    <property type="entry name" value="2,5-diketo-D-gluconic acid reductase A"/>
    <property type="match status" value="1"/>
</dbReference>
<feature type="site" description="Lowers pKa of active site Tyr" evidence="7">
    <location>
        <position position="76"/>
    </location>
</feature>
<dbReference type="GO" id="GO:0051596">
    <property type="term" value="P:methylglyoxal catabolic process"/>
    <property type="evidence" value="ECO:0007669"/>
    <property type="project" value="TreeGrafter"/>
</dbReference>
<dbReference type="PANTHER" id="PTHR43827:SF3">
    <property type="entry name" value="NADP-DEPENDENT OXIDOREDUCTASE DOMAIN-CONTAINING PROTEIN"/>
    <property type="match status" value="1"/>
</dbReference>
<evidence type="ECO:0000256" key="1">
    <source>
        <dbReference type="ARBA" id="ARBA00007905"/>
    </source>
</evidence>
<dbReference type="InterPro" id="IPR036812">
    <property type="entry name" value="NAD(P)_OxRdtase_dom_sf"/>
</dbReference>
<dbReference type="Gene3D" id="3.20.20.100">
    <property type="entry name" value="NADP-dependent oxidoreductase domain"/>
    <property type="match status" value="1"/>
</dbReference>
<dbReference type="PROSITE" id="PS00063">
    <property type="entry name" value="ALDOKETO_REDUCTASE_3"/>
    <property type="match status" value="1"/>
</dbReference>
<dbReference type="EMBL" id="FWXJ01000014">
    <property type="protein sequence ID" value="SMC73924.1"/>
    <property type="molecule type" value="Genomic_DNA"/>
</dbReference>
<evidence type="ECO:0000256" key="4">
    <source>
        <dbReference type="ARBA" id="ARBA00049445"/>
    </source>
</evidence>
<dbReference type="SUPFAM" id="SSF51430">
    <property type="entry name" value="NAD(P)-linked oxidoreductase"/>
    <property type="match status" value="1"/>
</dbReference>
<evidence type="ECO:0000256" key="3">
    <source>
        <dbReference type="ARBA" id="ARBA00023002"/>
    </source>
</evidence>
<dbReference type="PRINTS" id="PR00069">
    <property type="entry name" value="ALDKETRDTASE"/>
</dbReference>